<evidence type="ECO:0000313" key="2">
    <source>
        <dbReference type="EMBL" id="KAH9830823.1"/>
    </source>
</evidence>
<proteinExistence type="predicted"/>
<dbReference type="Proteomes" id="UP000814176">
    <property type="component" value="Unassembled WGS sequence"/>
</dbReference>
<gene>
    <name evidence="2" type="ORF">C8Q71DRAFT_851112</name>
</gene>
<protein>
    <recommendedName>
        <fullName evidence="4">Reverse transcriptase domain-containing protein</fullName>
    </recommendedName>
</protein>
<dbReference type="RefSeq" id="XP_047774084.1">
    <property type="nucleotide sequence ID" value="XM_047926752.1"/>
</dbReference>
<name>A0ABQ8K2A1_9APHY</name>
<feature type="compositionally biased region" description="Polar residues" evidence="1">
    <location>
        <begin position="15"/>
        <end position="24"/>
    </location>
</feature>
<evidence type="ECO:0000313" key="3">
    <source>
        <dbReference type="Proteomes" id="UP000814176"/>
    </source>
</evidence>
<feature type="region of interest" description="Disordered" evidence="1">
    <location>
        <begin position="1"/>
        <end position="24"/>
    </location>
</feature>
<evidence type="ECO:0000256" key="1">
    <source>
        <dbReference type="SAM" id="MobiDB-lite"/>
    </source>
</evidence>
<sequence>MFAYSPLVSRKVGTNHDSCSPSTSLARDGYVWEPPAPPAVGISRDASRRDAPVAGGRCWHPAGMWRMRAREGELFSHRKREVDNHSMNELRSGKQQYNAEGFAVRHQYRDDPSPTRNCMGRHQYCPRVCGGAMDRETHLGPGMRRPESCPMISGEPQSNCATKFPFRLTIHDESIAAGLLAKALRRRLLTVQYLSFPIVHPNMHPQARSQCGVVTVLCSSGIIEPRASGSELRMASVDISNAFTCVQDLRKMKQFSVSLRPQSSISLTSSLPYNNARTAFRIRGVIAIGAWTPATRCHGLTGISCSFICRSELTGSCPTSCQSYVVVTLLNYNVCGMPLSALSCQPRVERTTSKSVSSNITVLILRRRNPRHPTVDSGRSESFVRRQYAPDLPSITATVARFLLHLAAANLNVNRVYFNVHGLPSSVSGLRATHSPRAHSSNPWLRALCYASGASRRSHPLRLQDRTERRSPAYLGHTPDTLMVAGSTRKLLIAAVYGRARPCQWTGGDRCYPSGRSSQVTDESGYPLVGETRSYVVFERLREECMWQGLTGGPRAVVARVIVRLARTNVSLPSD</sequence>
<comment type="caution">
    <text evidence="2">The sequence shown here is derived from an EMBL/GenBank/DDBJ whole genome shotgun (WGS) entry which is preliminary data.</text>
</comment>
<reference evidence="2 3" key="1">
    <citation type="journal article" date="2021" name="Environ. Microbiol.">
        <title>Gene family expansions and transcriptome signatures uncover fungal adaptations to wood decay.</title>
        <authorList>
            <person name="Hage H."/>
            <person name="Miyauchi S."/>
            <person name="Viragh M."/>
            <person name="Drula E."/>
            <person name="Min B."/>
            <person name="Chaduli D."/>
            <person name="Navarro D."/>
            <person name="Favel A."/>
            <person name="Norest M."/>
            <person name="Lesage-Meessen L."/>
            <person name="Balint B."/>
            <person name="Merenyi Z."/>
            <person name="de Eugenio L."/>
            <person name="Morin E."/>
            <person name="Martinez A.T."/>
            <person name="Baldrian P."/>
            <person name="Stursova M."/>
            <person name="Martinez M.J."/>
            <person name="Novotny C."/>
            <person name="Magnuson J.K."/>
            <person name="Spatafora J.W."/>
            <person name="Maurice S."/>
            <person name="Pangilinan J."/>
            <person name="Andreopoulos W."/>
            <person name="LaButti K."/>
            <person name="Hundley H."/>
            <person name="Na H."/>
            <person name="Kuo A."/>
            <person name="Barry K."/>
            <person name="Lipzen A."/>
            <person name="Henrissat B."/>
            <person name="Riley R."/>
            <person name="Ahrendt S."/>
            <person name="Nagy L.G."/>
            <person name="Grigoriev I.V."/>
            <person name="Martin F."/>
            <person name="Rosso M.N."/>
        </authorList>
    </citation>
    <scope>NUCLEOTIDE SEQUENCE [LARGE SCALE GENOMIC DNA]</scope>
    <source>
        <strain evidence="2 3">CIRM-BRFM 1785</strain>
    </source>
</reference>
<organism evidence="2 3">
    <name type="scientific">Rhodofomes roseus</name>
    <dbReference type="NCBI Taxonomy" id="34475"/>
    <lineage>
        <taxon>Eukaryota</taxon>
        <taxon>Fungi</taxon>
        <taxon>Dikarya</taxon>
        <taxon>Basidiomycota</taxon>
        <taxon>Agaricomycotina</taxon>
        <taxon>Agaricomycetes</taxon>
        <taxon>Polyporales</taxon>
        <taxon>Rhodofomes</taxon>
    </lineage>
</organism>
<accession>A0ABQ8K2A1</accession>
<evidence type="ECO:0008006" key="4">
    <source>
        <dbReference type="Google" id="ProtNLM"/>
    </source>
</evidence>
<keyword evidence="3" id="KW-1185">Reference proteome</keyword>
<dbReference type="GeneID" id="72007484"/>
<dbReference type="EMBL" id="JADCUA010000029">
    <property type="protein sequence ID" value="KAH9830823.1"/>
    <property type="molecule type" value="Genomic_DNA"/>
</dbReference>